<comment type="similarity">
    <text evidence="1">Belongs to the AHA1 family.</text>
</comment>
<protein>
    <submittedName>
        <fullName evidence="3">ATPase</fullName>
    </submittedName>
</protein>
<dbReference type="SUPFAM" id="SSF55961">
    <property type="entry name" value="Bet v1-like"/>
    <property type="match status" value="1"/>
</dbReference>
<evidence type="ECO:0000313" key="3">
    <source>
        <dbReference type="EMBL" id="AUN29708.1"/>
    </source>
</evidence>
<keyword evidence="4" id="KW-1185">Reference proteome</keyword>
<dbReference type="RefSeq" id="WP_102111430.1">
    <property type="nucleotide sequence ID" value="NZ_BMGN01000003.1"/>
</dbReference>
<evidence type="ECO:0000313" key="4">
    <source>
        <dbReference type="Proteomes" id="UP000234752"/>
    </source>
</evidence>
<feature type="domain" description="Activator of Hsp90 ATPase homologue 1/2-like C-terminal" evidence="2">
    <location>
        <begin position="21"/>
        <end position="149"/>
    </location>
</feature>
<dbReference type="InterPro" id="IPR023393">
    <property type="entry name" value="START-like_dom_sf"/>
</dbReference>
<dbReference type="EMBL" id="CP025611">
    <property type="protein sequence ID" value="AUN29708.1"/>
    <property type="molecule type" value="Genomic_DNA"/>
</dbReference>
<reference evidence="3 4" key="1">
    <citation type="submission" date="2017-12" db="EMBL/GenBank/DDBJ databases">
        <title>Genomes of bacteria within cyanobacterial aggregates.</title>
        <authorList>
            <person name="Cai H."/>
        </authorList>
    </citation>
    <scope>NUCLEOTIDE SEQUENCE [LARGE SCALE GENOMIC DNA]</scope>
    <source>
        <strain evidence="3 4">TH16</strain>
    </source>
</reference>
<dbReference type="InterPro" id="IPR013538">
    <property type="entry name" value="ASHA1/2-like_C"/>
</dbReference>
<organism evidence="3 4">
    <name type="scientific">Niveispirillum cyanobacteriorum</name>
    <dbReference type="NCBI Taxonomy" id="1612173"/>
    <lineage>
        <taxon>Bacteria</taxon>
        <taxon>Pseudomonadati</taxon>
        <taxon>Pseudomonadota</taxon>
        <taxon>Alphaproteobacteria</taxon>
        <taxon>Rhodospirillales</taxon>
        <taxon>Azospirillaceae</taxon>
        <taxon>Niveispirillum</taxon>
    </lineage>
</organism>
<evidence type="ECO:0000256" key="1">
    <source>
        <dbReference type="ARBA" id="ARBA00006817"/>
    </source>
</evidence>
<dbReference type="CDD" id="cd07814">
    <property type="entry name" value="SRPBCC_CalC_Aha1-like"/>
    <property type="match status" value="1"/>
</dbReference>
<dbReference type="Proteomes" id="UP000234752">
    <property type="component" value="Chromosome eg_1"/>
</dbReference>
<dbReference type="OrthoDB" id="9803476at2"/>
<sequence>MSVSMTKPRTRDIVEEAIFTHPPDRIWSALTDGELMARWMMRPTGFAAIVGQKFTFQTTAAGAWDGTIRCEVLEVVPGERLSYAWRGGDAGNVGYGSLLDTIVTFTLIPVAVGTRLRVVHAGFELPRNDTAFTSMGEGWKKVVRRLDDAIS</sequence>
<evidence type="ECO:0000259" key="2">
    <source>
        <dbReference type="Pfam" id="PF08327"/>
    </source>
</evidence>
<name>A0A2K9N9B4_9PROT</name>
<accession>A0A2K9N9B4</accession>
<gene>
    <name evidence="3" type="ORF">C0V82_05350</name>
</gene>
<proteinExistence type="inferred from homology"/>
<dbReference type="AlphaFoldDB" id="A0A2K9N9B4"/>
<dbReference type="Pfam" id="PF08327">
    <property type="entry name" value="AHSA1"/>
    <property type="match status" value="1"/>
</dbReference>
<dbReference type="KEGG" id="ncb:C0V82_05350"/>
<dbReference type="Gene3D" id="3.30.530.20">
    <property type="match status" value="1"/>
</dbReference>